<dbReference type="InterPro" id="IPR006140">
    <property type="entry name" value="D-isomer_DH_NAD-bd"/>
</dbReference>
<dbReference type="InterPro" id="IPR029752">
    <property type="entry name" value="D-isomer_DH_CS1"/>
</dbReference>
<organism evidence="5">
    <name type="scientific">marine metagenome</name>
    <dbReference type="NCBI Taxonomy" id="408172"/>
    <lineage>
        <taxon>unclassified sequences</taxon>
        <taxon>metagenomes</taxon>
        <taxon>ecological metagenomes</taxon>
    </lineage>
</organism>
<dbReference type="PROSITE" id="PS00670">
    <property type="entry name" value="D_2_HYDROXYACID_DH_2"/>
    <property type="match status" value="1"/>
</dbReference>
<dbReference type="InterPro" id="IPR050857">
    <property type="entry name" value="D-2-hydroxyacid_DH"/>
</dbReference>
<dbReference type="InterPro" id="IPR029753">
    <property type="entry name" value="D-isomer_DH_CS"/>
</dbReference>
<evidence type="ECO:0000256" key="2">
    <source>
        <dbReference type="ARBA" id="ARBA00023002"/>
    </source>
</evidence>
<dbReference type="InterPro" id="IPR036291">
    <property type="entry name" value="NAD(P)-bd_dom_sf"/>
</dbReference>
<keyword evidence="3" id="KW-0520">NAD</keyword>
<dbReference type="SUPFAM" id="SSF51735">
    <property type="entry name" value="NAD(P)-binding Rossmann-fold domains"/>
    <property type="match status" value="1"/>
</dbReference>
<gene>
    <name evidence="5" type="ORF">METZ01_LOCUS325706</name>
</gene>
<dbReference type="PANTHER" id="PTHR42789:SF1">
    <property type="entry name" value="D-ISOMER SPECIFIC 2-HYDROXYACID DEHYDROGENASE FAMILY PROTEIN (AFU_ORTHOLOGUE AFUA_6G10090)"/>
    <property type="match status" value="1"/>
</dbReference>
<keyword evidence="2" id="KW-0560">Oxidoreductase</keyword>
<protein>
    <recommendedName>
        <fullName evidence="4">D-isomer specific 2-hydroxyacid dehydrogenase NAD-binding domain-containing protein</fullName>
    </recommendedName>
</protein>
<sequence length="189" mass="19781">GLGTDLSKMRGLYDSTVGIIGLGRIGQAVAKRLQGFGCRLMAYDPVVDSTQAASISCQLVDLDYLLSNSDIITLHCPSLPTTKNIINHSTLLKMKKGSLLINAGRGDLICAQALTEALITGHLAGAAIDVFSTEPVPNDSPLLDMDNVLITSHIASASPQSAKTLRETAAQIVVISSKGESLPNIVNGL</sequence>
<proteinExistence type="inferred from homology"/>
<evidence type="ECO:0000256" key="3">
    <source>
        <dbReference type="ARBA" id="ARBA00023027"/>
    </source>
</evidence>
<dbReference type="AlphaFoldDB" id="A0A382PLI9"/>
<accession>A0A382PLI9</accession>
<dbReference type="Pfam" id="PF02826">
    <property type="entry name" value="2-Hacid_dh_C"/>
    <property type="match status" value="1"/>
</dbReference>
<feature type="non-terminal residue" evidence="5">
    <location>
        <position position="1"/>
    </location>
</feature>
<name>A0A382PLI9_9ZZZZ</name>
<feature type="domain" description="D-isomer specific 2-hydroxyacid dehydrogenase NAD-binding" evidence="4">
    <location>
        <begin position="9"/>
        <end position="155"/>
    </location>
</feature>
<dbReference type="EMBL" id="UINC01107462">
    <property type="protein sequence ID" value="SVC72852.1"/>
    <property type="molecule type" value="Genomic_DNA"/>
</dbReference>
<evidence type="ECO:0000313" key="5">
    <source>
        <dbReference type="EMBL" id="SVC72852.1"/>
    </source>
</evidence>
<dbReference type="GO" id="GO:0016491">
    <property type="term" value="F:oxidoreductase activity"/>
    <property type="evidence" value="ECO:0007669"/>
    <property type="project" value="UniProtKB-KW"/>
</dbReference>
<dbReference type="PANTHER" id="PTHR42789">
    <property type="entry name" value="D-ISOMER SPECIFIC 2-HYDROXYACID DEHYDROGENASE FAMILY PROTEIN (AFU_ORTHOLOGUE AFUA_6G10090)"/>
    <property type="match status" value="1"/>
</dbReference>
<evidence type="ECO:0000259" key="4">
    <source>
        <dbReference type="Pfam" id="PF02826"/>
    </source>
</evidence>
<dbReference type="GO" id="GO:0051287">
    <property type="term" value="F:NAD binding"/>
    <property type="evidence" value="ECO:0007669"/>
    <property type="project" value="InterPro"/>
</dbReference>
<dbReference type="Gene3D" id="3.40.50.720">
    <property type="entry name" value="NAD(P)-binding Rossmann-like Domain"/>
    <property type="match status" value="2"/>
</dbReference>
<dbReference type="PROSITE" id="PS00065">
    <property type="entry name" value="D_2_HYDROXYACID_DH_1"/>
    <property type="match status" value="1"/>
</dbReference>
<evidence type="ECO:0000256" key="1">
    <source>
        <dbReference type="ARBA" id="ARBA00005854"/>
    </source>
</evidence>
<reference evidence="5" key="1">
    <citation type="submission" date="2018-05" db="EMBL/GenBank/DDBJ databases">
        <authorList>
            <person name="Lanie J.A."/>
            <person name="Ng W.-L."/>
            <person name="Kazmierczak K.M."/>
            <person name="Andrzejewski T.M."/>
            <person name="Davidsen T.M."/>
            <person name="Wayne K.J."/>
            <person name="Tettelin H."/>
            <person name="Glass J.I."/>
            <person name="Rusch D."/>
            <person name="Podicherti R."/>
            <person name="Tsui H.-C.T."/>
            <person name="Winkler M.E."/>
        </authorList>
    </citation>
    <scope>NUCLEOTIDE SEQUENCE</scope>
</reference>
<comment type="similarity">
    <text evidence="1">Belongs to the D-isomer specific 2-hydroxyacid dehydrogenase family.</text>
</comment>